<evidence type="ECO:0000256" key="5">
    <source>
        <dbReference type="ARBA" id="ARBA00022833"/>
    </source>
</evidence>
<dbReference type="PROSITE" id="PS50089">
    <property type="entry name" value="ZF_RING_2"/>
    <property type="match status" value="1"/>
</dbReference>
<dbReference type="OrthoDB" id="21204at2759"/>
<keyword evidence="4 6" id="KW-0863">Zinc-finger</keyword>
<feature type="domain" description="RING-type" evidence="7">
    <location>
        <begin position="200"/>
        <end position="241"/>
    </location>
</feature>
<dbReference type="InterPro" id="IPR013083">
    <property type="entry name" value="Znf_RING/FYVE/PHD"/>
</dbReference>
<protein>
    <recommendedName>
        <fullName evidence="2">RING-type E3 ubiquitin transferase</fullName>
        <ecNumber evidence="2">2.3.2.27</ecNumber>
    </recommendedName>
</protein>
<comment type="caution">
    <text evidence="8">The sequence shown here is derived from an EMBL/GenBank/DDBJ whole genome shotgun (WGS) entry which is preliminary data.</text>
</comment>
<gene>
    <name evidence="8" type="ORF">Cgig2_007119</name>
</gene>
<dbReference type="GO" id="GO:0061630">
    <property type="term" value="F:ubiquitin protein ligase activity"/>
    <property type="evidence" value="ECO:0007669"/>
    <property type="project" value="UniProtKB-EC"/>
</dbReference>
<evidence type="ECO:0000313" key="8">
    <source>
        <dbReference type="EMBL" id="KAJ8433155.1"/>
    </source>
</evidence>
<evidence type="ECO:0000256" key="6">
    <source>
        <dbReference type="PROSITE-ProRule" id="PRU00175"/>
    </source>
</evidence>
<comment type="catalytic activity">
    <reaction evidence="1">
        <text>S-ubiquitinyl-[E2 ubiquitin-conjugating enzyme]-L-cysteine + [acceptor protein]-L-lysine = [E2 ubiquitin-conjugating enzyme]-L-cysteine + N(6)-ubiquitinyl-[acceptor protein]-L-lysine.</text>
        <dbReference type="EC" id="2.3.2.27"/>
    </reaction>
</comment>
<dbReference type="PANTHER" id="PTHR15710">
    <property type="entry name" value="E3 UBIQUITIN-PROTEIN LIGASE PRAJA"/>
    <property type="match status" value="1"/>
</dbReference>
<reference evidence="8" key="1">
    <citation type="submission" date="2022-04" db="EMBL/GenBank/DDBJ databases">
        <title>Carnegiea gigantea Genome sequencing and assembly v2.</title>
        <authorList>
            <person name="Copetti D."/>
            <person name="Sanderson M.J."/>
            <person name="Burquez A."/>
            <person name="Wojciechowski M.F."/>
        </authorList>
    </citation>
    <scope>NUCLEOTIDE SEQUENCE</scope>
    <source>
        <strain evidence="8">SGP5-SGP5p</strain>
        <tissue evidence="8">Aerial part</tissue>
    </source>
</reference>
<name>A0A9Q1Q9T5_9CARY</name>
<keyword evidence="5" id="KW-0862">Zinc</keyword>
<dbReference type="Proteomes" id="UP001153076">
    <property type="component" value="Unassembled WGS sequence"/>
</dbReference>
<dbReference type="CDD" id="cd16454">
    <property type="entry name" value="RING-H2_PA-TM-RING"/>
    <property type="match status" value="1"/>
</dbReference>
<evidence type="ECO:0000313" key="9">
    <source>
        <dbReference type="Proteomes" id="UP001153076"/>
    </source>
</evidence>
<sequence>MLGLLPSSSLVGQVNSPEIEGPMDGSIITLHRCRLVSLISSPALFSHTLDHLYSLPLSQKSLLIARYLLSFLDLLAPFLHPYSGSSTTSHRVRLRDLDSVLLLLFFCEVRQNDPAVLETSPANWQRILADICSNTMLKFTGFSLMSPIEVLGTFVEKVVKFKRFVSTKGCGDREGPREVAAAVAAVVALPSVEVESGGECVICKEEMREGRDVCQLPCQHTFHWTCVLPWLRKRNTCPCCRFQLPTDDVYGDIQRLWEIIAKAGTQHLGGDQCT</sequence>
<dbReference type="EMBL" id="JAKOGI010000557">
    <property type="protein sequence ID" value="KAJ8433155.1"/>
    <property type="molecule type" value="Genomic_DNA"/>
</dbReference>
<dbReference type="AlphaFoldDB" id="A0A9Q1Q9T5"/>
<proteinExistence type="predicted"/>
<keyword evidence="3" id="KW-0479">Metal-binding</keyword>
<dbReference type="Pfam" id="PF13639">
    <property type="entry name" value="zf-RING_2"/>
    <property type="match status" value="1"/>
</dbReference>
<dbReference type="Gene3D" id="3.30.40.10">
    <property type="entry name" value="Zinc/RING finger domain, C3HC4 (zinc finger)"/>
    <property type="match status" value="1"/>
</dbReference>
<dbReference type="EC" id="2.3.2.27" evidence="2"/>
<dbReference type="GO" id="GO:0005737">
    <property type="term" value="C:cytoplasm"/>
    <property type="evidence" value="ECO:0007669"/>
    <property type="project" value="TreeGrafter"/>
</dbReference>
<evidence type="ECO:0000259" key="7">
    <source>
        <dbReference type="PROSITE" id="PS50089"/>
    </source>
</evidence>
<organism evidence="8 9">
    <name type="scientific">Carnegiea gigantea</name>
    <dbReference type="NCBI Taxonomy" id="171969"/>
    <lineage>
        <taxon>Eukaryota</taxon>
        <taxon>Viridiplantae</taxon>
        <taxon>Streptophyta</taxon>
        <taxon>Embryophyta</taxon>
        <taxon>Tracheophyta</taxon>
        <taxon>Spermatophyta</taxon>
        <taxon>Magnoliopsida</taxon>
        <taxon>eudicotyledons</taxon>
        <taxon>Gunneridae</taxon>
        <taxon>Pentapetalae</taxon>
        <taxon>Caryophyllales</taxon>
        <taxon>Cactineae</taxon>
        <taxon>Cactaceae</taxon>
        <taxon>Cactoideae</taxon>
        <taxon>Echinocereeae</taxon>
        <taxon>Carnegiea</taxon>
    </lineage>
</organism>
<dbReference type="InterPro" id="IPR001841">
    <property type="entry name" value="Znf_RING"/>
</dbReference>
<evidence type="ECO:0000256" key="1">
    <source>
        <dbReference type="ARBA" id="ARBA00000900"/>
    </source>
</evidence>
<dbReference type="SMART" id="SM00184">
    <property type="entry name" value="RING"/>
    <property type="match status" value="1"/>
</dbReference>
<keyword evidence="9" id="KW-1185">Reference proteome</keyword>
<dbReference type="PANTHER" id="PTHR15710:SF67">
    <property type="entry name" value="E3 UBIQUITIN-PROTEIN LIGASE SGR9, AMYLOPLASTIC"/>
    <property type="match status" value="1"/>
</dbReference>
<evidence type="ECO:0000256" key="4">
    <source>
        <dbReference type="ARBA" id="ARBA00022771"/>
    </source>
</evidence>
<evidence type="ECO:0000256" key="3">
    <source>
        <dbReference type="ARBA" id="ARBA00022723"/>
    </source>
</evidence>
<dbReference type="GO" id="GO:0008270">
    <property type="term" value="F:zinc ion binding"/>
    <property type="evidence" value="ECO:0007669"/>
    <property type="project" value="UniProtKB-KW"/>
</dbReference>
<dbReference type="SUPFAM" id="SSF57850">
    <property type="entry name" value="RING/U-box"/>
    <property type="match status" value="1"/>
</dbReference>
<accession>A0A9Q1Q9T5</accession>
<evidence type="ECO:0000256" key="2">
    <source>
        <dbReference type="ARBA" id="ARBA00012483"/>
    </source>
</evidence>
<dbReference type="GO" id="GO:0016567">
    <property type="term" value="P:protein ubiquitination"/>
    <property type="evidence" value="ECO:0007669"/>
    <property type="project" value="TreeGrafter"/>
</dbReference>